<feature type="region of interest" description="Disordered" evidence="1">
    <location>
        <begin position="1"/>
        <end position="30"/>
    </location>
</feature>
<dbReference type="Proteomes" id="UP000032142">
    <property type="component" value="Unassembled WGS sequence"/>
</dbReference>
<accession>A0A0B0NPR2</accession>
<dbReference type="EMBL" id="KN402016">
    <property type="protein sequence ID" value="KHG14652.1"/>
    <property type="molecule type" value="Genomic_DNA"/>
</dbReference>
<proteinExistence type="predicted"/>
<feature type="compositionally biased region" description="Polar residues" evidence="1">
    <location>
        <begin position="18"/>
        <end position="29"/>
    </location>
</feature>
<reference evidence="3" key="1">
    <citation type="submission" date="2014-09" db="EMBL/GenBank/DDBJ databases">
        <authorList>
            <person name="Mudge J."/>
            <person name="Ramaraj T."/>
            <person name="Lindquist I.E."/>
            <person name="Bharti A.K."/>
            <person name="Sundararajan A."/>
            <person name="Cameron C.T."/>
            <person name="Woodward J.E."/>
            <person name="May G.D."/>
            <person name="Brubaker C."/>
            <person name="Broadhvest J."/>
            <person name="Wilkins T.A."/>
        </authorList>
    </citation>
    <scope>NUCLEOTIDE SEQUENCE</scope>
    <source>
        <strain evidence="3">cv. AKA8401</strain>
    </source>
</reference>
<sequence length="506" mass="56814">MQRSKSKAKSTRKPLRDLSNNNSTKNFLSKSEFPKKKLIDKDDNNNRNHASLDRLLLLQSDLSSLLRQIDELVAQAFKLKATKLETKEIESFANVISGMLSSLKVNTFLGLLSKLYIYHLNFNVFVTDLTWMVVFLQLQPWVPRFQKALSSPSGVECEDKSGECLGTEVVPFVNVNVNENECFDVGNPEEESTLDSLISPSPLVSWRAAAECNVERGRQLFLLTPLPMSKALSSKMRDSSKSVFQRVTSKSMVELPFINFHEDENDDLLEGVAINQTPIKPSHSVVVSSAAFSNTEHSMLVMTTPCLKMSPPKSCVLLEPIHESLPRDNDRVRKSTPFPRGINNGELYDSSGSEASEDLTSKYPELLGIQRTLKSEFEKKELDSSPMWLFSPPKSCILLEPPDEKSLHNVATDHNLSSAINQQNKIINQENTRNNTALVENTPMWNEPESTVRTGKRAGESTLKKELWTKFEAVSTFGLRYNASAIQRTARKGFLDMLDEASCDDD</sequence>
<dbReference type="PANTHER" id="PTHR37238">
    <property type="entry name" value="OS05G0532500 PROTEIN"/>
    <property type="match status" value="1"/>
</dbReference>
<organism evidence="2 3">
    <name type="scientific">Gossypium arboreum</name>
    <name type="common">Tree cotton</name>
    <name type="synonym">Gossypium nanking</name>
    <dbReference type="NCBI Taxonomy" id="29729"/>
    <lineage>
        <taxon>Eukaryota</taxon>
        <taxon>Viridiplantae</taxon>
        <taxon>Streptophyta</taxon>
        <taxon>Embryophyta</taxon>
        <taxon>Tracheophyta</taxon>
        <taxon>Spermatophyta</taxon>
        <taxon>Magnoliopsida</taxon>
        <taxon>eudicotyledons</taxon>
        <taxon>Gunneridae</taxon>
        <taxon>Pentapetalae</taxon>
        <taxon>rosids</taxon>
        <taxon>malvids</taxon>
        <taxon>Malvales</taxon>
        <taxon>Malvaceae</taxon>
        <taxon>Malvoideae</taxon>
        <taxon>Gossypium</taxon>
    </lineage>
</organism>
<gene>
    <name evidence="2" type="ORF">F383_20463</name>
</gene>
<evidence type="ECO:0000313" key="2">
    <source>
        <dbReference type="EMBL" id="KHG14652.1"/>
    </source>
</evidence>
<keyword evidence="3" id="KW-1185">Reference proteome</keyword>
<dbReference type="AlphaFoldDB" id="A0A0B0NPR2"/>
<name>A0A0B0NPR2_GOSAR</name>
<dbReference type="PANTHER" id="PTHR37238:SF1">
    <property type="entry name" value="OS05G0532500 PROTEIN"/>
    <property type="match status" value="1"/>
</dbReference>
<evidence type="ECO:0000256" key="1">
    <source>
        <dbReference type="SAM" id="MobiDB-lite"/>
    </source>
</evidence>
<feature type="compositionally biased region" description="Basic residues" evidence="1">
    <location>
        <begin position="1"/>
        <end position="13"/>
    </location>
</feature>
<evidence type="ECO:0000313" key="3">
    <source>
        <dbReference type="Proteomes" id="UP000032142"/>
    </source>
</evidence>
<protein>
    <submittedName>
        <fullName evidence="2">Uncharacterized protein</fullName>
    </submittedName>
</protein>
<feature type="region of interest" description="Disordered" evidence="1">
    <location>
        <begin position="327"/>
        <end position="356"/>
    </location>
</feature>